<evidence type="ECO:0000256" key="4">
    <source>
        <dbReference type="ARBA" id="ARBA00023277"/>
    </source>
</evidence>
<dbReference type="PANTHER" id="PTHR10091:SF0">
    <property type="entry name" value="GALACTOSE MUTAROTASE"/>
    <property type="match status" value="1"/>
</dbReference>
<evidence type="ECO:0000256" key="7">
    <source>
        <dbReference type="PIRSR" id="PIRSR005096-2"/>
    </source>
</evidence>
<dbReference type="CDD" id="cd09019">
    <property type="entry name" value="galactose_mutarotase_like"/>
    <property type="match status" value="1"/>
</dbReference>
<dbReference type="SUPFAM" id="SSF74650">
    <property type="entry name" value="Galactose mutarotase-like"/>
    <property type="match status" value="1"/>
</dbReference>
<protein>
    <recommendedName>
        <fullName evidence="5">Aldose 1-epimerase</fullName>
        <ecNumber evidence="5">5.1.3.3</ecNumber>
    </recommendedName>
</protein>
<evidence type="ECO:0000256" key="2">
    <source>
        <dbReference type="ARBA" id="ARBA00006206"/>
    </source>
</evidence>
<proteinExistence type="inferred from homology"/>
<dbReference type="InterPro" id="IPR008183">
    <property type="entry name" value="Aldose_1/G6P_1-epimerase"/>
</dbReference>
<evidence type="ECO:0000313" key="10">
    <source>
        <dbReference type="Proteomes" id="UP000323956"/>
    </source>
</evidence>
<organism evidence="9 10">
    <name type="scientific">Paracoccus thiocyanatus</name>
    <dbReference type="NCBI Taxonomy" id="34006"/>
    <lineage>
        <taxon>Bacteria</taxon>
        <taxon>Pseudomonadati</taxon>
        <taxon>Pseudomonadota</taxon>
        <taxon>Alphaproteobacteria</taxon>
        <taxon>Rhodobacterales</taxon>
        <taxon>Paracoccaceae</taxon>
        <taxon>Paracoccus</taxon>
    </lineage>
</organism>
<dbReference type="PIRSF" id="PIRSF005096">
    <property type="entry name" value="GALM"/>
    <property type="match status" value="1"/>
</dbReference>
<accession>A0A1N6U690</accession>
<evidence type="ECO:0000256" key="8">
    <source>
        <dbReference type="PIRSR" id="PIRSR005096-3"/>
    </source>
</evidence>
<evidence type="ECO:0000256" key="6">
    <source>
        <dbReference type="PIRSR" id="PIRSR005096-1"/>
    </source>
</evidence>
<dbReference type="InterPro" id="IPR047215">
    <property type="entry name" value="Galactose_mutarotase-like"/>
</dbReference>
<dbReference type="InterPro" id="IPR011013">
    <property type="entry name" value="Gal_mutarotase_sf_dom"/>
</dbReference>
<feature type="binding site" evidence="8">
    <location>
        <begin position="171"/>
        <end position="173"/>
    </location>
    <ligand>
        <name>beta-D-galactose</name>
        <dbReference type="ChEBI" id="CHEBI:27667"/>
    </ligand>
</feature>
<dbReference type="OrthoDB" id="9779408at2"/>
<dbReference type="GO" id="GO:0004034">
    <property type="term" value="F:aldose 1-epimerase activity"/>
    <property type="evidence" value="ECO:0007669"/>
    <property type="project" value="UniProtKB-EC"/>
</dbReference>
<dbReference type="AlphaFoldDB" id="A0A1N6U690"/>
<dbReference type="Pfam" id="PF01263">
    <property type="entry name" value="Aldose_epim"/>
    <property type="match status" value="1"/>
</dbReference>
<feature type="active site" description="Proton acceptor" evidence="6">
    <location>
        <position position="292"/>
    </location>
</feature>
<dbReference type="GO" id="GO:0006006">
    <property type="term" value="P:glucose metabolic process"/>
    <property type="evidence" value="ECO:0007669"/>
    <property type="project" value="TreeGrafter"/>
</dbReference>
<feature type="binding site" evidence="7">
    <location>
        <position position="229"/>
    </location>
    <ligand>
        <name>beta-D-galactose</name>
        <dbReference type="ChEBI" id="CHEBI:27667"/>
    </ligand>
</feature>
<gene>
    <name evidence="9" type="ORF">SAMN05421641_11088</name>
</gene>
<dbReference type="PANTHER" id="PTHR10091">
    <property type="entry name" value="ALDOSE-1-EPIMERASE"/>
    <property type="match status" value="1"/>
</dbReference>
<comment type="similarity">
    <text evidence="2 5">Belongs to the aldose epimerase family.</text>
</comment>
<comment type="catalytic activity">
    <reaction evidence="5">
        <text>alpha-D-glucose = beta-D-glucose</text>
        <dbReference type="Rhea" id="RHEA:10264"/>
        <dbReference type="ChEBI" id="CHEBI:15903"/>
        <dbReference type="ChEBI" id="CHEBI:17925"/>
        <dbReference type="EC" id="5.1.3.3"/>
    </reaction>
</comment>
<dbReference type="Gene3D" id="2.70.98.10">
    <property type="match status" value="1"/>
</dbReference>
<sequence length="326" mass="35055">MTGAAPPPLPDGRAVRRITLRSAGLSAQVLTLGAIVQDLRLEGVDHPLVLGAAAPAAYLGQARYLGAIVGRCANRIGGAGFVLDGAAHRTDPNFLGRHTLHGGRDGLDLHLWRIEQEAGDRAVLSHVLPAGHMGFPGRLEIRVAIAVRDRALVIDMQAQSDAATPCNLAHHGYFDLDGTGDIRGHELQIDAERYLPVDGELIPLPGTAPVAGTEFDFRRARPVGATRLDHNFCLSQGPRPARPVARLTGQGGLGLTVVTDQPGLQVYDGRHFDGWRGLDGRCYGPHAGLALETQGWPDAPNRGDYPSVILRPGQIYRHHVSYRFDR</sequence>
<keyword evidence="3 5" id="KW-0413">Isomerase</keyword>
<evidence type="ECO:0000256" key="1">
    <source>
        <dbReference type="ARBA" id="ARBA00005028"/>
    </source>
</evidence>
<keyword evidence="4 5" id="KW-0119">Carbohydrate metabolism</keyword>
<dbReference type="GO" id="GO:0033499">
    <property type="term" value="P:galactose catabolic process via UDP-galactose, Leloir pathway"/>
    <property type="evidence" value="ECO:0007669"/>
    <property type="project" value="TreeGrafter"/>
</dbReference>
<name>A0A1N6U690_9RHOB</name>
<reference evidence="9 10" key="1">
    <citation type="submission" date="2017-01" db="EMBL/GenBank/DDBJ databases">
        <authorList>
            <person name="Varghese N."/>
            <person name="Submissions S."/>
        </authorList>
    </citation>
    <scope>NUCLEOTIDE SEQUENCE [LARGE SCALE GENOMIC DNA]</scope>
    <source>
        <strain evidence="9 10">ATCC 700171</strain>
    </source>
</reference>
<evidence type="ECO:0000256" key="5">
    <source>
        <dbReference type="PIRNR" id="PIRNR005096"/>
    </source>
</evidence>
<feature type="binding site" evidence="8">
    <location>
        <begin position="74"/>
        <end position="75"/>
    </location>
    <ligand>
        <name>beta-D-galactose</name>
        <dbReference type="ChEBI" id="CHEBI:27667"/>
    </ligand>
</feature>
<comment type="pathway">
    <text evidence="1 5">Carbohydrate metabolism; hexose metabolism.</text>
</comment>
<dbReference type="GO" id="GO:0005737">
    <property type="term" value="C:cytoplasm"/>
    <property type="evidence" value="ECO:0007669"/>
    <property type="project" value="TreeGrafter"/>
</dbReference>
<evidence type="ECO:0000313" key="9">
    <source>
        <dbReference type="EMBL" id="SIQ61021.1"/>
    </source>
</evidence>
<dbReference type="GO" id="GO:0030246">
    <property type="term" value="F:carbohydrate binding"/>
    <property type="evidence" value="ECO:0007669"/>
    <property type="project" value="InterPro"/>
</dbReference>
<dbReference type="InterPro" id="IPR014718">
    <property type="entry name" value="GH-type_carb-bd"/>
</dbReference>
<dbReference type="EC" id="5.1.3.3" evidence="5"/>
<dbReference type="UniPathway" id="UPA00242"/>
<dbReference type="EMBL" id="FTMK01000010">
    <property type="protein sequence ID" value="SIQ61021.1"/>
    <property type="molecule type" value="Genomic_DNA"/>
</dbReference>
<evidence type="ECO:0000256" key="3">
    <source>
        <dbReference type="ARBA" id="ARBA00023235"/>
    </source>
</evidence>
<dbReference type="Proteomes" id="UP000323956">
    <property type="component" value="Unassembled WGS sequence"/>
</dbReference>
<dbReference type="InterPro" id="IPR015443">
    <property type="entry name" value="Aldose_1-epimerase"/>
</dbReference>
<feature type="active site" description="Proton donor" evidence="6">
    <location>
        <position position="171"/>
    </location>
</feature>